<comment type="caution">
    <text evidence="2">The sequence shown here is derived from an EMBL/GenBank/DDBJ whole genome shotgun (WGS) entry which is preliminary data.</text>
</comment>
<feature type="compositionally biased region" description="Polar residues" evidence="1">
    <location>
        <begin position="45"/>
        <end position="54"/>
    </location>
</feature>
<name>A0AAE0PJF8_SORBR</name>
<evidence type="ECO:0000256" key="1">
    <source>
        <dbReference type="SAM" id="MobiDB-lite"/>
    </source>
</evidence>
<sequence>MTLVRSTTSVWSMLVSHLSLPGALREICQISYRQLLPTLFDSPAVASSSTSQKSELLMRQENGLGTRSRRSS</sequence>
<dbReference type="Proteomes" id="UP001281003">
    <property type="component" value="Unassembled WGS sequence"/>
</dbReference>
<reference evidence="2" key="2">
    <citation type="submission" date="2023-07" db="EMBL/GenBank/DDBJ databases">
        <authorList>
            <consortium name="Lawrence Berkeley National Laboratory"/>
            <person name="Haridas S."/>
            <person name="Hensen N."/>
            <person name="Bonometti L."/>
            <person name="Westerberg I."/>
            <person name="Brannstrom I.O."/>
            <person name="Guillou S."/>
            <person name="Cros-Aarteil S."/>
            <person name="Calhoun S."/>
            <person name="Kuo A."/>
            <person name="Mondo S."/>
            <person name="Pangilinan J."/>
            <person name="Riley R."/>
            <person name="LaButti K."/>
            <person name="Andreopoulos B."/>
            <person name="Lipzen A."/>
            <person name="Chen C."/>
            <person name="Yanf M."/>
            <person name="Daum C."/>
            <person name="Ng V."/>
            <person name="Clum A."/>
            <person name="Steindorff A."/>
            <person name="Ohm R."/>
            <person name="Martin F."/>
            <person name="Silar P."/>
            <person name="Natvig D."/>
            <person name="Lalanne C."/>
            <person name="Gautier V."/>
            <person name="Ament-velasquez S.L."/>
            <person name="Kruys A."/>
            <person name="Hutchinson M.I."/>
            <person name="Powell A.J."/>
            <person name="Barry K."/>
            <person name="Miller A.N."/>
            <person name="Grigoriev I.V."/>
            <person name="Debuchy R."/>
            <person name="Gladieux P."/>
            <person name="Thoren M.H."/>
            <person name="Johannesson H."/>
        </authorList>
    </citation>
    <scope>NUCLEOTIDE SEQUENCE</scope>
    <source>
        <strain evidence="2">FGSC 1904</strain>
    </source>
</reference>
<proteinExistence type="predicted"/>
<dbReference type="EMBL" id="JAUTDP010000003">
    <property type="protein sequence ID" value="KAK3401143.1"/>
    <property type="molecule type" value="Genomic_DNA"/>
</dbReference>
<evidence type="ECO:0000313" key="3">
    <source>
        <dbReference type="Proteomes" id="UP001281003"/>
    </source>
</evidence>
<evidence type="ECO:0000313" key="2">
    <source>
        <dbReference type="EMBL" id="KAK3401143.1"/>
    </source>
</evidence>
<keyword evidence="3" id="KW-1185">Reference proteome</keyword>
<reference evidence="2" key="1">
    <citation type="journal article" date="2023" name="Mol. Phylogenet. Evol.">
        <title>Genome-scale phylogeny and comparative genomics of the fungal order Sordariales.</title>
        <authorList>
            <person name="Hensen N."/>
            <person name="Bonometti L."/>
            <person name="Westerberg I."/>
            <person name="Brannstrom I.O."/>
            <person name="Guillou S."/>
            <person name="Cros-Aarteil S."/>
            <person name="Calhoun S."/>
            <person name="Haridas S."/>
            <person name="Kuo A."/>
            <person name="Mondo S."/>
            <person name="Pangilinan J."/>
            <person name="Riley R."/>
            <person name="LaButti K."/>
            <person name="Andreopoulos B."/>
            <person name="Lipzen A."/>
            <person name="Chen C."/>
            <person name="Yan M."/>
            <person name="Daum C."/>
            <person name="Ng V."/>
            <person name="Clum A."/>
            <person name="Steindorff A."/>
            <person name="Ohm R.A."/>
            <person name="Martin F."/>
            <person name="Silar P."/>
            <person name="Natvig D.O."/>
            <person name="Lalanne C."/>
            <person name="Gautier V."/>
            <person name="Ament-Velasquez S.L."/>
            <person name="Kruys A."/>
            <person name="Hutchinson M.I."/>
            <person name="Powell A.J."/>
            <person name="Barry K."/>
            <person name="Miller A.N."/>
            <person name="Grigoriev I.V."/>
            <person name="Debuchy R."/>
            <person name="Gladieux P."/>
            <person name="Hiltunen Thoren M."/>
            <person name="Johannesson H."/>
        </authorList>
    </citation>
    <scope>NUCLEOTIDE SEQUENCE</scope>
    <source>
        <strain evidence="2">FGSC 1904</strain>
    </source>
</reference>
<gene>
    <name evidence="2" type="ORF">B0T20DRAFT_161369</name>
</gene>
<dbReference type="AlphaFoldDB" id="A0AAE0PJF8"/>
<protein>
    <submittedName>
        <fullName evidence="2">Uncharacterized protein</fullName>
    </submittedName>
</protein>
<accession>A0AAE0PJF8</accession>
<organism evidence="2 3">
    <name type="scientific">Sordaria brevicollis</name>
    <dbReference type="NCBI Taxonomy" id="83679"/>
    <lineage>
        <taxon>Eukaryota</taxon>
        <taxon>Fungi</taxon>
        <taxon>Dikarya</taxon>
        <taxon>Ascomycota</taxon>
        <taxon>Pezizomycotina</taxon>
        <taxon>Sordariomycetes</taxon>
        <taxon>Sordariomycetidae</taxon>
        <taxon>Sordariales</taxon>
        <taxon>Sordariaceae</taxon>
        <taxon>Sordaria</taxon>
    </lineage>
</organism>
<feature type="region of interest" description="Disordered" evidence="1">
    <location>
        <begin position="44"/>
        <end position="72"/>
    </location>
</feature>